<keyword evidence="2" id="KW-1185">Reference proteome</keyword>
<organism evidence="1 2">
    <name type="scientific">Marinitoga aeolica</name>
    <dbReference type="NCBI Taxonomy" id="2809031"/>
    <lineage>
        <taxon>Bacteria</taxon>
        <taxon>Thermotogati</taxon>
        <taxon>Thermotogota</taxon>
        <taxon>Thermotogae</taxon>
        <taxon>Petrotogales</taxon>
        <taxon>Petrotogaceae</taxon>
        <taxon>Marinitoga</taxon>
    </lineage>
</organism>
<name>A0ABY8PR37_9BACT</name>
<dbReference type="Proteomes" id="UP001232493">
    <property type="component" value="Chromosome"/>
</dbReference>
<gene>
    <name evidence="1" type="ORF">JRV97_00610</name>
</gene>
<dbReference type="RefSeq" id="WP_280999237.1">
    <property type="nucleotide sequence ID" value="NZ_CP069362.1"/>
</dbReference>
<reference evidence="1 2" key="1">
    <citation type="submission" date="2021-02" db="EMBL/GenBank/DDBJ databases">
        <title>Characterization of Marinitoga sp. nov. str. BP5-C20A.</title>
        <authorList>
            <person name="Erauso G."/>
            <person name="Postec A."/>
        </authorList>
    </citation>
    <scope>NUCLEOTIDE SEQUENCE [LARGE SCALE GENOMIC DNA]</scope>
    <source>
        <strain evidence="1 2">BP5-C20A</strain>
    </source>
</reference>
<sequence>MKKGILVIFLILLTIFALAEEKVIEVKTNQMTWMDVPYSISFSKILDIVGEDFEANWYSIRVLDENGNFLPYQIDDMDGNHRISSSDVLLFTFKKYAKIVISDDSSMDLMSFDPYFTVKKENDEYLINSKDFDVKINKYGLANFVRYKDIKGTIYNELGTARIAGWSGSTFYVNGKLGKHVEMTSSGLTIDNVRVLKAGPIAVTVVSDLYSKLLPGLNQHIVTHIFKTGDVLVENTFTFTNYVDIMKLQVMATAPITSIDDNALHILPMFRRMVWAEQINGTPLDYWTQRNAVKYVNGKPYIEFSAIDSMKPLWWGATYAFVSEENWRANFSPKYGLGAAEILPEKPIVYSDLKDFVFHDFWFYESREFRDGIFRWLPGEMDNYEATKGVFPPYSEENVGKYWMAKFKAGDVVKYNRYYSIFQSRDTNEAIDFLEKRTAEIQGVHIIEE</sequence>
<protein>
    <submittedName>
        <fullName evidence="1">Uncharacterized protein</fullName>
    </submittedName>
</protein>
<evidence type="ECO:0000313" key="2">
    <source>
        <dbReference type="Proteomes" id="UP001232493"/>
    </source>
</evidence>
<proteinExistence type="predicted"/>
<evidence type="ECO:0000313" key="1">
    <source>
        <dbReference type="EMBL" id="WGS65088.1"/>
    </source>
</evidence>
<accession>A0ABY8PR37</accession>
<dbReference type="EMBL" id="CP069362">
    <property type="protein sequence ID" value="WGS65088.1"/>
    <property type="molecule type" value="Genomic_DNA"/>
</dbReference>